<dbReference type="InterPro" id="IPR010452">
    <property type="entry name" value="Isocitrate_DH_AceK"/>
</dbReference>
<dbReference type="Pfam" id="PF20423">
    <property type="entry name" value="AceK_regulatory"/>
    <property type="match status" value="1"/>
</dbReference>
<dbReference type="NCBIfam" id="NF002804">
    <property type="entry name" value="PRK02946.1"/>
    <property type="match status" value="1"/>
</dbReference>
<dbReference type="AlphaFoldDB" id="A0A1A9F5L9"/>
<dbReference type="RefSeq" id="WP_067387548.1">
    <property type="nucleotide sequence ID" value="NZ_CP015839.1"/>
</dbReference>
<dbReference type="EMBL" id="CP015839">
    <property type="protein sequence ID" value="ANG65372.1"/>
    <property type="molecule type" value="Genomic_DNA"/>
</dbReference>
<dbReference type="PANTHER" id="PTHR39559">
    <property type="match status" value="1"/>
</dbReference>
<gene>
    <name evidence="11" type="primary">aceK</name>
    <name evidence="14" type="ORF">A8C75_19865</name>
</gene>
<dbReference type="OrthoDB" id="5287793at2"/>
<keyword evidence="5 11" id="KW-0808">Transferase</keyword>
<dbReference type="Proteomes" id="UP000078070">
    <property type="component" value="Chromosome"/>
</dbReference>
<sequence>MSGQFAERIAAAVLEKFADYRTRFQNITAVAQLRFEKADWHAIQQAGAARIDLYEDNLQEAASGIVEQLGEVVYDARLWHDAKRCYALKIQQRNDPELAETFYNSIYLKVFRHHELDDALMFIRSAYEGKPINSGEQFCRLYSTQQGLVALLGKLLDDYAFNIPWENRRRDIRNLARHARKHIPFVDIAREEVTVEVMRSVFFRNKGAYIVGRINYASGAMPFILPVLHNGAGAVYVDTLILEENDVSVIFSFTRSYFMVDVNVPSEFIGFLHTLIPMKSRAELYSSIGFYKQGKAEFYRSFLDHLAMSDDQFVIAPGIKGMVMTVFTLPSFPVVFKLIKDRFSSSKNVTRATVKEKYQLVKRHDRAGRMADTQEFANFLFPRSRFTQELIDELQKVAASSVEIEGDLVTIRHLWAERRMTPLNIYIDRALANDDEPDLFHVINEFGKAIKQLAAANIFAGDMLFKNFGVTRHGRVVFYDYDEIMYLTECNFRRIPEAMYPEQEMSGEPWYSVGANDVFPEEFSILTACNAKVRRIFNELHGDLLEAAFWQRMQQQVRNGEIVDVFPYRQIKRFARAGASQGREFN</sequence>
<keyword evidence="4 11" id="KW-0816">Tricarboxylic acid cycle</keyword>
<dbReference type="GO" id="GO:0006099">
    <property type="term" value="P:tricarboxylic acid cycle"/>
    <property type="evidence" value="ECO:0007669"/>
    <property type="project" value="UniProtKB-UniRule"/>
</dbReference>
<keyword evidence="3 11" id="KW-0723">Serine/threonine-protein kinase</keyword>
<evidence type="ECO:0000256" key="3">
    <source>
        <dbReference type="ARBA" id="ARBA00022527"/>
    </source>
</evidence>
<feature type="domain" description="Isocitrate dehydrogenase kinase/phosphatase (AceK) kinase" evidence="12">
    <location>
        <begin position="311"/>
        <end position="570"/>
    </location>
</feature>
<evidence type="ECO:0000313" key="15">
    <source>
        <dbReference type="Proteomes" id="UP000078070"/>
    </source>
</evidence>
<feature type="binding site" evidence="11">
    <location>
        <position position="337"/>
    </location>
    <ligand>
        <name>ATP</name>
        <dbReference type="ChEBI" id="CHEBI:30616"/>
    </ligand>
</feature>
<reference evidence="14 15" key="2">
    <citation type="journal article" date="2018" name="Int. J. Syst. Evol. Microbiol.">
        <title>Marinobacterium aestuarii sp. nov., a benzene-degrading marine bacterium isolated from estuary sediment.</title>
        <authorList>
            <person name="Bae S.S."/>
            <person name="Jung J."/>
            <person name="Chung D."/>
            <person name="Baek K."/>
        </authorList>
    </citation>
    <scope>NUCLEOTIDE SEQUENCE [LARGE SCALE GENOMIC DNA]</scope>
    <source>
        <strain evidence="14 15">ST58-10</strain>
    </source>
</reference>
<evidence type="ECO:0000256" key="5">
    <source>
        <dbReference type="ARBA" id="ARBA00022679"/>
    </source>
</evidence>
<dbReference type="PIRSF" id="PIRSF000719">
    <property type="entry name" value="AceK"/>
    <property type="match status" value="1"/>
</dbReference>
<evidence type="ECO:0000256" key="11">
    <source>
        <dbReference type="HAMAP-Rule" id="MF_00747"/>
    </source>
</evidence>
<keyword evidence="2 11" id="KW-0963">Cytoplasm</keyword>
<evidence type="ECO:0000259" key="13">
    <source>
        <dbReference type="Pfam" id="PF20423"/>
    </source>
</evidence>
<name>A0A1A9F5L9_9GAMM</name>
<dbReference type="GO" id="GO:0005524">
    <property type="term" value="F:ATP binding"/>
    <property type="evidence" value="ECO:0007669"/>
    <property type="project" value="UniProtKB-UniRule"/>
</dbReference>
<keyword evidence="15" id="KW-1185">Reference proteome</keyword>
<evidence type="ECO:0000256" key="10">
    <source>
        <dbReference type="ARBA" id="ARBA00022912"/>
    </source>
</evidence>
<dbReference type="PANTHER" id="PTHR39559:SF1">
    <property type="entry name" value="ISOCITRATE DEHYDROGENASE KINASE_PHOSPHATASE"/>
    <property type="match status" value="1"/>
</dbReference>
<keyword evidence="10 11" id="KW-0904">Protein phosphatase</keyword>
<keyword evidence="9 11" id="KW-0067">ATP-binding</keyword>
<dbReference type="GO" id="GO:0016208">
    <property type="term" value="F:AMP binding"/>
    <property type="evidence" value="ECO:0007669"/>
    <property type="project" value="TreeGrafter"/>
</dbReference>
<feature type="domain" description="Isocitrate dehydrogenase kinase/phosphatase (AceK) regulatory" evidence="13">
    <location>
        <begin position="10"/>
        <end position="309"/>
    </location>
</feature>
<dbReference type="EC" id="3.1.3.-" evidence="11"/>
<keyword evidence="1 11" id="KW-0329">Glyoxylate bypass</keyword>
<dbReference type="GO" id="GO:0004674">
    <property type="term" value="F:protein serine/threonine kinase activity"/>
    <property type="evidence" value="ECO:0007669"/>
    <property type="project" value="UniProtKB-KW"/>
</dbReference>
<dbReference type="GO" id="GO:0006006">
    <property type="term" value="P:glucose metabolic process"/>
    <property type="evidence" value="ECO:0007669"/>
    <property type="project" value="InterPro"/>
</dbReference>
<accession>A0A1A9F5L9</accession>
<comment type="similarity">
    <text evidence="11">Belongs to the AceK family.</text>
</comment>
<evidence type="ECO:0000313" key="14">
    <source>
        <dbReference type="EMBL" id="ANG65372.1"/>
    </source>
</evidence>
<evidence type="ECO:0000256" key="1">
    <source>
        <dbReference type="ARBA" id="ARBA00022435"/>
    </source>
</evidence>
<reference evidence="15" key="1">
    <citation type="submission" date="2016-05" db="EMBL/GenBank/DDBJ databases">
        <authorList>
            <person name="Baek K."/>
            <person name="Yang S.-J."/>
        </authorList>
    </citation>
    <scope>NUCLEOTIDE SEQUENCE [LARGE SCALE GENOMIC DNA]</scope>
    <source>
        <strain evidence="15">ST58-10</strain>
    </source>
</reference>
<evidence type="ECO:0000256" key="9">
    <source>
        <dbReference type="ARBA" id="ARBA00022840"/>
    </source>
</evidence>
<comment type="catalytic activity">
    <reaction evidence="11">
        <text>L-seryl-[isocitrate dehydrogenase] + ATP = O-phospho-L-seryl-[isocitrate dehydrogenase] + ADP + H(+)</text>
        <dbReference type="Rhea" id="RHEA:43540"/>
        <dbReference type="Rhea" id="RHEA-COMP:10605"/>
        <dbReference type="Rhea" id="RHEA-COMP:10606"/>
        <dbReference type="ChEBI" id="CHEBI:15378"/>
        <dbReference type="ChEBI" id="CHEBI:29999"/>
        <dbReference type="ChEBI" id="CHEBI:30616"/>
        <dbReference type="ChEBI" id="CHEBI:83421"/>
        <dbReference type="ChEBI" id="CHEBI:456216"/>
        <dbReference type="EC" id="2.7.11.5"/>
    </reaction>
</comment>
<dbReference type="GO" id="GO:0005737">
    <property type="term" value="C:cytoplasm"/>
    <property type="evidence" value="ECO:0007669"/>
    <property type="project" value="UniProtKB-SubCell"/>
</dbReference>
<evidence type="ECO:0000256" key="7">
    <source>
        <dbReference type="ARBA" id="ARBA00022777"/>
    </source>
</evidence>
<proteinExistence type="inferred from homology"/>
<comment type="subcellular location">
    <subcellularLocation>
        <location evidence="11">Cytoplasm</location>
    </subcellularLocation>
</comment>
<feature type="binding site" evidence="11">
    <location>
        <begin position="316"/>
        <end position="322"/>
    </location>
    <ligand>
        <name>ATP</name>
        <dbReference type="ChEBI" id="CHEBI:30616"/>
    </ligand>
</feature>
<comment type="function">
    <text evidence="11">Bifunctional enzyme which can phosphorylate or dephosphorylate isocitrate dehydrogenase (IDH) on a specific serine residue. This is a regulatory mechanism which enables bacteria to bypass the Krebs cycle via the glyoxylate shunt in response to the source of carbon. When bacteria are grown on glucose, IDH is fully active and unphosphorylated, but when grown on acetate or ethanol, the activity of IDH declines drastically concomitant with its phosphorylation.</text>
</comment>
<dbReference type="GO" id="GO:0006097">
    <property type="term" value="P:glyoxylate cycle"/>
    <property type="evidence" value="ECO:0007669"/>
    <property type="project" value="UniProtKB-UniRule"/>
</dbReference>
<dbReference type="Pfam" id="PF06315">
    <property type="entry name" value="AceK_kinase"/>
    <property type="match status" value="1"/>
</dbReference>
<dbReference type="InterPro" id="IPR046854">
    <property type="entry name" value="AceK_regulatory"/>
</dbReference>
<dbReference type="InterPro" id="IPR046855">
    <property type="entry name" value="AceK_kinase"/>
</dbReference>
<feature type="active site" evidence="11">
    <location>
        <position position="372"/>
    </location>
</feature>
<keyword evidence="6 11" id="KW-0547">Nucleotide-binding</keyword>
<evidence type="ECO:0000256" key="4">
    <source>
        <dbReference type="ARBA" id="ARBA00022532"/>
    </source>
</evidence>
<dbReference type="KEGG" id="mars:A8C75_19865"/>
<keyword evidence="8 11" id="KW-0378">Hydrolase</keyword>
<dbReference type="STRING" id="1821621.A8C75_19865"/>
<organism evidence="14 15">
    <name type="scientific">Marinobacterium aestuarii</name>
    <dbReference type="NCBI Taxonomy" id="1821621"/>
    <lineage>
        <taxon>Bacteria</taxon>
        <taxon>Pseudomonadati</taxon>
        <taxon>Pseudomonadota</taxon>
        <taxon>Gammaproteobacteria</taxon>
        <taxon>Oceanospirillales</taxon>
        <taxon>Oceanospirillaceae</taxon>
        <taxon>Marinobacterium</taxon>
    </lineage>
</organism>
<evidence type="ECO:0000256" key="6">
    <source>
        <dbReference type="ARBA" id="ARBA00022741"/>
    </source>
</evidence>
<dbReference type="EC" id="2.7.11.5" evidence="11"/>
<keyword evidence="7 11" id="KW-0418">Kinase</keyword>
<evidence type="ECO:0000256" key="8">
    <source>
        <dbReference type="ARBA" id="ARBA00022801"/>
    </source>
</evidence>
<dbReference type="GO" id="GO:0004721">
    <property type="term" value="F:phosphoprotein phosphatase activity"/>
    <property type="evidence" value="ECO:0007669"/>
    <property type="project" value="UniProtKB-KW"/>
</dbReference>
<evidence type="ECO:0000259" key="12">
    <source>
        <dbReference type="Pfam" id="PF06315"/>
    </source>
</evidence>
<evidence type="ECO:0000256" key="2">
    <source>
        <dbReference type="ARBA" id="ARBA00022490"/>
    </source>
</evidence>
<dbReference type="HAMAP" id="MF_00747">
    <property type="entry name" value="AceK"/>
    <property type="match status" value="1"/>
</dbReference>
<protein>
    <recommendedName>
        <fullName evidence="11">Isocitrate dehydrogenase kinase/phosphatase</fullName>
        <shortName evidence="11">IDH kinase/phosphatase</shortName>
        <shortName evidence="11">IDHK/P</shortName>
        <ecNumber evidence="11">2.7.11.5</ecNumber>
        <ecNumber evidence="11">3.1.3.-</ecNumber>
    </recommendedName>
</protein>
<dbReference type="GO" id="GO:0008772">
    <property type="term" value="F:[isocitrate dehydrogenase (NADP+)] kinase activity"/>
    <property type="evidence" value="ECO:0007669"/>
    <property type="project" value="UniProtKB-UniRule"/>
</dbReference>